<evidence type="ECO:0000313" key="5">
    <source>
        <dbReference type="Proteomes" id="UP000507470"/>
    </source>
</evidence>
<keyword evidence="1" id="KW-0433">Leucine-rich repeat</keyword>
<keyword evidence="5" id="KW-1185">Reference proteome</keyword>
<sequence length="328" mass="37938">MPVFLQNSTTDLNLHGNLLLVVPAWSFQKSRKLKRLDLSDNLLRMIERGAFEGLDELIYLNLRNNRLTLNSLHEKIFQDLISLQDLAINANFFDKEYTFLQSEISRVKSLVKLGIDLRGRDQIDKCLCNLSKLQELQIWGLSGQTFSDNSFQNLKCLKIEILSLDSVISLAPDTFISFPTLKTLRIKIKSRLATYNTISSIFNSFKVFKGKNMTEISINNNPHRNGFVIGHRHFAVLQEVCLKKLNLMGDSILGINFGPFLKYGYKENCLEELNINLMFDNKNSYVFAFCEFKHLKIIRIPFVINRDKRVKRSTENDVSYSFCLPKTF</sequence>
<dbReference type="OrthoDB" id="676979at2759"/>
<protein>
    <submittedName>
        <fullName evidence="4">Uncharacterized protein</fullName>
    </submittedName>
</protein>
<reference evidence="4 5" key="1">
    <citation type="submission" date="2020-06" db="EMBL/GenBank/DDBJ databases">
        <authorList>
            <person name="Li R."/>
            <person name="Bekaert M."/>
        </authorList>
    </citation>
    <scope>NUCLEOTIDE SEQUENCE [LARGE SCALE GENOMIC DNA]</scope>
    <source>
        <strain evidence="5">wild</strain>
    </source>
</reference>
<dbReference type="InterPro" id="IPR050328">
    <property type="entry name" value="Dev_Immune_Receptor"/>
</dbReference>
<dbReference type="InterPro" id="IPR001611">
    <property type="entry name" value="Leu-rich_rpt"/>
</dbReference>
<evidence type="ECO:0000256" key="1">
    <source>
        <dbReference type="ARBA" id="ARBA00022614"/>
    </source>
</evidence>
<dbReference type="PANTHER" id="PTHR24373:SF275">
    <property type="entry name" value="TIR DOMAIN-CONTAINING PROTEIN"/>
    <property type="match status" value="1"/>
</dbReference>
<evidence type="ECO:0000256" key="3">
    <source>
        <dbReference type="ARBA" id="ARBA00022737"/>
    </source>
</evidence>
<dbReference type="Proteomes" id="UP000507470">
    <property type="component" value="Unassembled WGS sequence"/>
</dbReference>
<proteinExistence type="predicted"/>
<keyword evidence="2" id="KW-0732">Signal</keyword>
<gene>
    <name evidence="4" type="ORF">MCOR_8613</name>
</gene>
<evidence type="ECO:0000256" key="2">
    <source>
        <dbReference type="ARBA" id="ARBA00022729"/>
    </source>
</evidence>
<dbReference type="InterPro" id="IPR003591">
    <property type="entry name" value="Leu-rich_rpt_typical-subtyp"/>
</dbReference>
<evidence type="ECO:0000313" key="4">
    <source>
        <dbReference type="EMBL" id="CAC5369408.1"/>
    </source>
</evidence>
<dbReference type="AlphaFoldDB" id="A0A6J8ALE9"/>
<dbReference type="EMBL" id="CACVKT020001597">
    <property type="protein sequence ID" value="CAC5369408.1"/>
    <property type="molecule type" value="Genomic_DNA"/>
</dbReference>
<accession>A0A6J8ALE9</accession>
<keyword evidence="3" id="KW-0677">Repeat</keyword>
<dbReference type="SUPFAM" id="SSF52058">
    <property type="entry name" value="L domain-like"/>
    <property type="match status" value="1"/>
</dbReference>
<name>A0A6J8ALE9_MYTCO</name>
<dbReference type="SMART" id="SM00369">
    <property type="entry name" value="LRR_TYP"/>
    <property type="match status" value="2"/>
</dbReference>
<dbReference type="PANTHER" id="PTHR24373">
    <property type="entry name" value="SLIT RELATED LEUCINE-RICH REPEAT NEURONAL PROTEIN"/>
    <property type="match status" value="1"/>
</dbReference>
<dbReference type="Gene3D" id="3.80.10.10">
    <property type="entry name" value="Ribonuclease Inhibitor"/>
    <property type="match status" value="1"/>
</dbReference>
<organism evidence="4 5">
    <name type="scientific">Mytilus coruscus</name>
    <name type="common">Sea mussel</name>
    <dbReference type="NCBI Taxonomy" id="42192"/>
    <lineage>
        <taxon>Eukaryota</taxon>
        <taxon>Metazoa</taxon>
        <taxon>Spiralia</taxon>
        <taxon>Lophotrochozoa</taxon>
        <taxon>Mollusca</taxon>
        <taxon>Bivalvia</taxon>
        <taxon>Autobranchia</taxon>
        <taxon>Pteriomorphia</taxon>
        <taxon>Mytilida</taxon>
        <taxon>Mytiloidea</taxon>
        <taxon>Mytilidae</taxon>
        <taxon>Mytilinae</taxon>
        <taxon>Mytilus</taxon>
    </lineage>
</organism>
<dbReference type="Pfam" id="PF13855">
    <property type="entry name" value="LRR_8"/>
    <property type="match status" value="1"/>
</dbReference>
<dbReference type="InterPro" id="IPR032675">
    <property type="entry name" value="LRR_dom_sf"/>
</dbReference>